<gene>
    <name evidence="6" type="ORF">QR680_017345</name>
</gene>
<evidence type="ECO:0000313" key="7">
    <source>
        <dbReference type="Proteomes" id="UP001175271"/>
    </source>
</evidence>
<sequence length="789" mass="89381">MDWKVIGVGESEGLRMWRVEKLELKELGEEEFGTFFSGDCYVILKTTGAPPREWNVHFWIGEQSSVDERFCAAFWSVELDDFLGGRATQFRESQHFESKRFLALFASRTVRYLDGGVASALRSASEASRRPRRLFKVKGRRNCRVMQVPLEAASLNQGDVFVLDAGDGRIFVWNGPLCNKEERRKGAEVARTMRDVELAGRASVEIIEDEWDSHRDFFGLLGSRPLPPCSPFEDDAEFERSAGLSTRLFRVSDDSGRLELLETASPLGPNSLDSNDCFFLDVASTEIFVWMGKGCTPNERCGVWTMVTAYLEERHLPPQIPVCKINEGQEVAVFRAALNWPEEAPRMLLQAGTEGSRHEEKGFDVAELLRRRETRAEVKEVIEGRTRVWRVNNFALEEVPLEDYGTFFSGDAYIVLFEPLRTKAPTVFFWVGRGSSIDERASAALFAAHIDEREAGGSAVQKRVVETKEPREFLMLFDDFLVTFLGGHQSGFLSRATVAPEEYGSFPGRRLFHIKERRVGEVPFGAERLNSNDVFVALDDERRFAWIGKGANELEMETFSKFEWKIGDRTVRMEKVREGEEPEAFWDFLGGKLPYASTPALTSPLYAFAARLFHASNAKGTFRVEEIVDFSQEDLESDDVMLLDSNDEIFVWIGRGANDLEKKLALELAVEYVSKDPSGRAADETSMWVVKEGAEPPEFRAHFPAWRDAGKAEETMVTVASMLECFSKSYSYDDLAVGADRLPFGVDPTRKEEYLIDGDFEKCFGMSKTAFGEMKKWKQLEAKKRVGLF</sequence>
<keyword evidence="3" id="KW-0677">Repeat</keyword>
<dbReference type="InterPro" id="IPR007123">
    <property type="entry name" value="Gelsolin-like_dom"/>
</dbReference>
<evidence type="ECO:0000256" key="4">
    <source>
        <dbReference type="ARBA" id="ARBA00023203"/>
    </source>
</evidence>
<dbReference type="GO" id="GO:0008154">
    <property type="term" value="P:actin polymerization or depolymerization"/>
    <property type="evidence" value="ECO:0007669"/>
    <property type="project" value="TreeGrafter"/>
</dbReference>
<dbReference type="GO" id="GO:0051014">
    <property type="term" value="P:actin filament severing"/>
    <property type="evidence" value="ECO:0007669"/>
    <property type="project" value="TreeGrafter"/>
</dbReference>
<evidence type="ECO:0000256" key="3">
    <source>
        <dbReference type="ARBA" id="ARBA00022737"/>
    </source>
</evidence>
<dbReference type="GO" id="GO:0051016">
    <property type="term" value="P:barbed-end actin filament capping"/>
    <property type="evidence" value="ECO:0007669"/>
    <property type="project" value="TreeGrafter"/>
</dbReference>
<evidence type="ECO:0000313" key="6">
    <source>
        <dbReference type="EMBL" id="KAK0404217.1"/>
    </source>
</evidence>
<dbReference type="Pfam" id="PF00626">
    <property type="entry name" value="Gelsolin"/>
    <property type="match status" value="5"/>
</dbReference>
<dbReference type="GO" id="GO:0051015">
    <property type="term" value="F:actin filament binding"/>
    <property type="evidence" value="ECO:0007669"/>
    <property type="project" value="InterPro"/>
</dbReference>
<evidence type="ECO:0000259" key="5">
    <source>
        <dbReference type="PROSITE" id="PS51089"/>
    </source>
</evidence>
<dbReference type="InterPro" id="IPR036886">
    <property type="entry name" value="Villin_headpiece_dom_sf"/>
</dbReference>
<comment type="caution">
    <text evidence="6">The sequence shown here is derived from an EMBL/GenBank/DDBJ whole genome shotgun (WGS) entry which is preliminary data.</text>
</comment>
<dbReference type="GO" id="GO:0005737">
    <property type="term" value="C:cytoplasm"/>
    <property type="evidence" value="ECO:0007669"/>
    <property type="project" value="TreeGrafter"/>
</dbReference>
<reference evidence="6" key="1">
    <citation type="submission" date="2023-06" db="EMBL/GenBank/DDBJ databases">
        <title>Genomic analysis of the entomopathogenic nematode Steinernema hermaphroditum.</title>
        <authorList>
            <person name="Schwarz E.M."/>
            <person name="Heppert J.K."/>
            <person name="Baniya A."/>
            <person name="Schwartz H.T."/>
            <person name="Tan C.-H."/>
            <person name="Antoshechkin I."/>
            <person name="Sternberg P.W."/>
            <person name="Goodrich-Blair H."/>
            <person name="Dillman A.R."/>
        </authorList>
    </citation>
    <scope>NUCLEOTIDE SEQUENCE</scope>
    <source>
        <strain evidence="6">PS9179</strain>
        <tissue evidence="6">Whole animal</tissue>
    </source>
</reference>
<dbReference type="FunFam" id="3.40.20.10:FF:000005">
    <property type="entry name" value="Gelsolin"/>
    <property type="match status" value="1"/>
</dbReference>
<dbReference type="InterPro" id="IPR007122">
    <property type="entry name" value="Villin/Gelsolin"/>
</dbReference>
<evidence type="ECO:0000256" key="2">
    <source>
        <dbReference type="ARBA" id="ARBA00022467"/>
    </source>
</evidence>
<dbReference type="GO" id="GO:0015629">
    <property type="term" value="C:actin cytoskeleton"/>
    <property type="evidence" value="ECO:0007669"/>
    <property type="project" value="TreeGrafter"/>
</dbReference>
<dbReference type="SUPFAM" id="SSF47050">
    <property type="entry name" value="VHP, Villin headpiece domain"/>
    <property type="match status" value="1"/>
</dbReference>
<dbReference type="GO" id="GO:0005546">
    <property type="term" value="F:phosphatidylinositol-4,5-bisphosphate binding"/>
    <property type="evidence" value="ECO:0007669"/>
    <property type="project" value="TreeGrafter"/>
</dbReference>
<dbReference type="PANTHER" id="PTHR11977">
    <property type="entry name" value="VILLIN"/>
    <property type="match status" value="1"/>
</dbReference>
<dbReference type="PRINTS" id="PR00597">
    <property type="entry name" value="GELSOLIN"/>
</dbReference>
<accession>A0AA39HGL5</accession>
<dbReference type="AlphaFoldDB" id="A0AA39HGL5"/>
<dbReference type="SMART" id="SM00262">
    <property type="entry name" value="GEL"/>
    <property type="match status" value="6"/>
</dbReference>
<dbReference type="Pfam" id="PF02209">
    <property type="entry name" value="VHP"/>
    <property type="match status" value="1"/>
</dbReference>
<dbReference type="Gene3D" id="3.40.20.10">
    <property type="entry name" value="Severin"/>
    <property type="match status" value="6"/>
</dbReference>
<evidence type="ECO:0000256" key="1">
    <source>
        <dbReference type="ARBA" id="ARBA00008418"/>
    </source>
</evidence>
<dbReference type="InterPro" id="IPR003128">
    <property type="entry name" value="Villin_headpiece"/>
</dbReference>
<dbReference type="Gene3D" id="1.10.950.10">
    <property type="entry name" value="Villin headpiece domain"/>
    <property type="match status" value="1"/>
</dbReference>
<dbReference type="InterPro" id="IPR029006">
    <property type="entry name" value="ADF-H/Gelsolin-like_dom_sf"/>
</dbReference>
<dbReference type="SUPFAM" id="SSF55753">
    <property type="entry name" value="Actin depolymerizing proteins"/>
    <property type="match status" value="6"/>
</dbReference>
<dbReference type="Proteomes" id="UP001175271">
    <property type="component" value="Unassembled WGS sequence"/>
</dbReference>
<proteinExistence type="inferred from homology"/>
<name>A0AA39HGL5_9BILA</name>
<protein>
    <recommendedName>
        <fullName evidence="5">HP domain-containing protein</fullName>
    </recommendedName>
</protein>
<dbReference type="PROSITE" id="PS51089">
    <property type="entry name" value="HP"/>
    <property type="match status" value="1"/>
</dbReference>
<dbReference type="CDD" id="cd11291">
    <property type="entry name" value="gelsolin_S6_like"/>
    <property type="match status" value="1"/>
</dbReference>
<dbReference type="EMBL" id="JAUCMV010000004">
    <property type="protein sequence ID" value="KAK0404217.1"/>
    <property type="molecule type" value="Genomic_DNA"/>
</dbReference>
<feature type="domain" description="HP" evidence="5">
    <location>
        <begin position="724"/>
        <end position="789"/>
    </location>
</feature>
<keyword evidence="7" id="KW-1185">Reference proteome</keyword>
<keyword evidence="4" id="KW-0009">Actin-binding</keyword>
<organism evidence="6 7">
    <name type="scientific">Steinernema hermaphroditum</name>
    <dbReference type="NCBI Taxonomy" id="289476"/>
    <lineage>
        <taxon>Eukaryota</taxon>
        <taxon>Metazoa</taxon>
        <taxon>Ecdysozoa</taxon>
        <taxon>Nematoda</taxon>
        <taxon>Chromadorea</taxon>
        <taxon>Rhabditida</taxon>
        <taxon>Tylenchina</taxon>
        <taxon>Panagrolaimomorpha</taxon>
        <taxon>Strongyloidoidea</taxon>
        <taxon>Steinernematidae</taxon>
        <taxon>Steinernema</taxon>
    </lineage>
</organism>
<comment type="similarity">
    <text evidence="1">Belongs to the villin/gelsolin family.</text>
</comment>
<dbReference type="CDD" id="cd11289">
    <property type="entry name" value="gelsolin_S2_like"/>
    <property type="match status" value="1"/>
</dbReference>
<keyword evidence="2" id="KW-0117">Actin capping</keyword>
<dbReference type="PANTHER" id="PTHR11977:SF123">
    <property type="entry name" value="GELSOLIN"/>
    <property type="match status" value="1"/>
</dbReference>
<dbReference type="SMART" id="SM00153">
    <property type="entry name" value="VHP"/>
    <property type="match status" value="1"/>
</dbReference>